<keyword evidence="4 9" id="KW-1133">Transmembrane helix</keyword>
<evidence type="ECO:0000313" key="14">
    <source>
        <dbReference type="RefSeq" id="XP_031433453.1"/>
    </source>
</evidence>
<dbReference type="PROSITE" id="PS50853">
    <property type="entry name" value="FN3"/>
    <property type="match status" value="1"/>
</dbReference>
<dbReference type="GeneTree" id="ENSGT00940000165107"/>
<dbReference type="PANTHER" id="PTHR23037:SF46">
    <property type="entry name" value="INTERLEUKIN 5 RECEPTOR SUBUNIT ALPHA"/>
    <property type="match status" value="1"/>
</dbReference>
<keyword evidence="6 13" id="KW-0675">Receptor</keyword>
<reference evidence="13 14" key="1">
    <citation type="submission" date="2025-04" db="UniProtKB">
        <authorList>
            <consortium name="RefSeq"/>
        </authorList>
    </citation>
    <scope>IDENTIFICATION</scope>
</reference>
<dbReference type="RefSeq" id="XP_031433453.1">
    <property type="nucleotide sequence ID" value="XM_031577593.2"/>
</dbReference>
<dbReference type="GO" id="GO:0004896">
    <property type="term" value="F:cytokine receptor activity"/>
    <property type="evidence" value="ECO:0007669"/>
    <property type="project" value="TreeGrafter"/>
</dbReference>
<evidence type="ECO:0000256" key="3">
    <source>
        <dbReference type="ARBA" id="ARBA00022729"/>
    </source>
</evidence>
<keyword evidence="3 10" id="KW-0732">Signal</keyword>
<keyword evidence="7" id="KW-0325">Glycoprotein</keyword>
<feature type="transmembrane region" description="Helical" evidence="9">
    <location>
        <begin position="243"/>
        <end position="265"/>
    </location>
</feature>
<keyword evidence="5 9" id="KW-0472">Membrane</keyword>
<dbReference type="InterPro" id="IPR013783">
    <property type="entry name" value="Ig-like_fold"/>
</dbReference>
<evidence type="ECO:0000313" key="12">
    <source>
        <dbReference type="Proteomes" id="UP000515152"/>
    </source>
</evidence>
<keyword evidence="2 9" id="KW-0812">Transmembrane</keyword>
<feature type="signal peptide" evidence="10">
    <location>
        <begin position="1"/>
        <end position="19"/>
    </location>
</feature>
<evidence type="ECO:0000256" key="8">
    <source>
        <dbReference type="SAM" id="MobiDB-lite"/>
    </source>
</evidence>
<dbReference type="Gene3D" id="2.60.40.10">
    <property type="entry name" value="Immunoglobulins"/>
    <property type="match status" value="2"/>
</dbReference>
<dbReference type="OrthoDB" id="9890215at2759"/>
<organism evidence="12 13">
    <name type="scientific">Clupea harengus</name>
    <name type="common">Atlantic herring</name>
    <dbReference type="NCBI Taxonomy" id="7950"/>
    <lineage>
        <taxon>Eukaryota</taxon>
        <taxon>Metazoa</taxon>
        <taxon>Chordata</taxon>
        <taxon>Craniata</taxon>
        <taxon>Vertebrata</taxon>
        <taxon>Euteleostomi</taxon>
        <taxon>Actinopterygii</taxon>
        <taxon>Neopterygii</taxon>
        <taxon>Teleostei</taxon>
        <taxon>Clupei</taxon>
        <taxon>Clupeiformes</taxon>
        <taxon>Clupeoidei</taxon>
        <taxon>Clupeidae</taxon>
        <taxon>Clupea</taxon>
    </lineage>
</organism>
<dbReference type="GeneID" id="105889743"/>
<dbReference type="CDD" id="cd00063">
    <property type="entry name" value="FN3"/>
    <property type="match status" value="1"/>
</dbReference>
<gene>
    <name evidence="13 14" type="primary">ghrb</name>
</gene>
<proteinExistence type="predicted"/>
<protein>
    <submittedName>
        <fullName evidence="13 14">Growth hormone receptor b</fullName>
    </submittedName>
</protein>
<sequence length="586" mass="65715">MAAIQALFIGFLLVHDVAMQGLSPTFKDQSQTPYLTGCVSRAMESFYCSWSVGTFQNLTEPRDLKLFYMFQDMISPKKWLECPQYTLLREKECRFDREHTQIWTPYKIQLRSRDQDVVYDEVQFTVENIVYPDPPVGLNWTFLSVGMTKMYTDVVVSWEPPPSAAIEVGVGWLALEYETQYRETGSATWNILNADKETKKFIYGLRTNTDYEIRVRCKMKGFMNFSNFSDSLMINIPATESRVPIAVGFVLTAVGFAVIGMLVLVTRQKKLMVIFLPPIPGPKIRGIDPELFQKGKLSDLTSILTTHAVLRSDLYNDDSWIEFIELDIDKPNETEQDLETAFLIDHSASSSDSTHLINDFRDDDSGRASCCEQDLPDPDTVECRNLMLSSASVLDPTATPQTGAAFQDSWSGTPDLYAQVRQVTLSGEVVLTPEEQSHRREVMNKRYKPKCDQTTKEPEFHVRVLGDSDERGNTSEPDNNNMSTNQSTDRSTSTSLPLDDVNGAPRQPLMGYQEPQVAPATAPELTGPPSSALASPPEYTVVDGTDPQNSLLLRSNTPMAPSSSHMKQMPSLEGYLSPDLLDSIAF</sequence>
<evidence type="ECO:0000256" key="4">
    <source>
        <dbReference type="ARBA" id="ARBA00022989"/>
    </source>
</evidence>
<feature type="domain" description="Fibronectin type-III" evidence="11">
    <location>
        <begin position="134"/>
        <end position="239"/>
    </location>
</feature>
<dbReference type="KEGG" id="char:105889743"/>
<evidence type="ECO:0000256" key="7">
    <source>
        <dbReference type="ARBA" id="ARBA00023180"/>
    </source>
</evidence>
<dbReference type="CTD" id="560202"/>
<evidence type="ECO:0000256" key="6">
    <source>
        <dbReference type="ARBA" id="ARBA00023170"/>
    </source>
</evidence>
<name>A0A6P3VGX1_CLUHA</name>
<feature type="compositionally biased region" description="Polar residues" evidence="8">
    <location>
        <begin position="546"/>
        <end position="566"/>
    </location>
</feature>
<dbReference type="AlphaFoldDB" id="A0A6P3VGX1"/>
<feature type="compositionally biased region" description="Basic and acidic residues" evidence="8">
    <location>
        <begin position="435"/>
        <end position="473"/>
    </location>
</feature>
<dbReference type="GO" id="GO:0009897">
    <property type="term" value="C:external side of plasma membrane"/>
    <property type="evidence" value="ECO:0007669"/>
    <property type="project" value="TreeGrafter"/>
</dbReference>
<evidence type="ECO:0000256" key="1">
    <source>
        <dbReference type="ARBA" id="ARBA00004479"/>
    </source>
</evidence>
<dbReference type="Pfam" id="PF12772">
    <property type="entry name" value="GHBP"/>
    <property type="match status" value="2"/>
</dbReference>
<accession>A0A6P3VGX1</accession>
<dbReference type="InterPro" id="IPR036116">
    <property type="entry name" value="FN3_sf"/>
</dbReference>
<dbReference type="Proteomes" id="UP000515152">
    <property type="component" value="Chromosome 12"/>
</dbReference>
<evidence type="ECO:0000256" key="2">
    <source>
        <dbReference type="ARBA" id="ARBA00022692"/>
    </source>
</evidence>
<dbReference type="InterPro" id="IPR003961">
    <property type="entry name" value="FN3_dom"/>
</dbReference>
<feature type="chain" id="PRO_5044646581" evidence="10">
    <location>
        <begin position="20"/>
        <end position="586"/>
    </location>
</feature>
<evidence type="ECO:0000256" key="10">
    <source>
        <dbReference type="SAM" id="SignalP"/>
    </source>
</evidence>
<feature type="compositionally biased region" description="Polar residues" evidence="8">
    <location>
        <begin position="474"/>
        <end position="496"/>
    </location>
</feature>
<evidence type="ECO:0000259" key="11">
    <source>
        <dbReference type="PROSITE" id="PS50853"/>
    </source>
</evidence>
<dbReference type="RefSeq" id="XP_012671110.1">
    <property type="nucleotide sequence ID" value="XM_012815656.3"/>
</dbReference>
<comment type="subcellular location">
    <subcellularLocation>
        <location evidence="1">Membrane</location>
        <topology evidence="1">Single-pass type I membrane protein</topology>
    </subcellularLocation>
</comment>
<evidence type="ECO:0000313" key="13">
    <source>
        <dbReference type="RefSeq" id="XP_012671110.1"/>
    </source>
</evidence>
<dbReference type="PANTHER" id="PTHR23037">
    <property type="entry name" value="CYTOKINE RECEPTOR"/>
    <property type="match status" value="1"/>
</dbReference>
<dbReference type="InterPro" id="IPR025871">
    <property type="entry name" value="GHBP"/>
</dbReference>
<feature type="region of interest" description="Disordered" evidence="8">
    <location>
        <begin position="435"/>
        <end position="573"/>
    </location>
</feature>
<evidence type="ECO:0000256" key="5">
    <source>
        <dbReference type="ARBA" id="ARBA00023136"/>
    </source>
</evidence>
<evidence type="ECO:0000256" key="9">
    <source>
        <dbReference type="SAM" id="Phobius"/>
    </source>
</evidence>
<dbReference type="SUPFAM" id="SSF49265">
    <property type="entry name" value="Fibronectin type III"/>
    <property type="match status" value="2"/>
</dbReference>
<keyword evidence="12" id="KW-1185">Reference proteome</keyword>